<reference evidence="1 2" key="1">
    <citation type="submission" date="2009-01" db="EMBL/GenBank/DDBJ databases">
        <authorList>
            <person name="Fulton L."/>
            <person name="Clifton S."/>
            <person name="Fulton B."/>
            <person name="Xu J."/>
            <person name="Minx P."/>
            <person name="Pepin K.H."/>
            <person name="Johnson M."/>
            <person name="Bhonagiri V."/>
            <person name="Nash W.E."/>
            <person name="Mardis E.R."/>
            <person name="Wilson R.K."/>
        </authorList>
    </citation>
    <scope>NUCLEOTIDE SEQUENCE [LARGE SCALE GENOMIC DNA]</scope>
    <source>
        <strain evidence="2">DSM 10507 / JCM 14656 / S5a33</strain>
    </source>
</reference>
<proteinExistence type="predicted"/>
<name>C0CLN6_BLAHS</name>
<gene>
    <name evidence="1" type="ORF">RUMHYD_01758</name>
</gene>
<dbReference type="Proteomes" id="UP000003100">
    <property type="component" value="Unassembled WGS sequence"/>
</dbReference>
<dbReference type="EMBL" id="ACBZ01000089">
    <property type="protein sequence ID" value="EEG49330.1"/>
    <property type="molecule type" value="Genomic_DNA"/>
</dbReference>
<evidence type="ECO:0008006" key="3">
    <source>
        <dbReference type="Google" id="ProtNLM"/>
    </source>
</evidence>
<accession>C0CLN6</accession>
<dbReference type="HOGENOM" id="CLU_042280_0_0_9"/>
<organism evidence="1 2">
    <name type="scientific">Blautia hydrogenotrophica (strain DSM 10507 / JCM 14656 / S5a33)</name>
    <name type="common">Ruminococcus hydrogenotrophicus</name>
    <dbReference type="NCBI Taxonomy" id="476272"/>
    <lineage>
        <taxon>Bacteria</taxon>
        <taxon>Bacillati</taxon>
        <taxon>Bacillota</taxon>
        <taxon>Clostridia</taxon>
        <taxon>Lachnospirales</taxon>
        <taxon>Lachnospiraceae</taxon>
        <taxon>Blautia</taxon>
    </lineage>
</organism>
<evidence type="ECO:0000313" key="2">
    <source>
        <dbReference type="Proteomes" id="UP000003100"/>
    </source>
</evidence>
<dbReference type="PATRIC" id="fig|476272.21.peg.2135"/>
<dbReference type="AlphaFoldDB" id="C0CLN6"/>
<keyword evidence="2" id="KW-1185">Reference proteome</keyword>
<reference evidence="1 2" key="2">
    <citation type="submission" date="2009-02" db="EMBL/GenBank/DDBJ databases">
        <title>Draft genome sequence of Blautia hydrogenotrophica DSM 10507 (Ruminococcus hydrogenotrophicus DSM 10507).</title>
        <authorList>
            <person name="Sudarsanam P."/>
            <person name="Ley R."/>
            <person name="Guruge J."/>
            <person name="Turnbaugh P.J."/>
            <person name="Mahowald M."/>
            <person name="Liep D."/>
            <person name="Gordon J."/>
        </authorList>
    </citation>
    <scope>NUCLEOTIDE SEQUENCE [LARGE SCALE GENOMIC DNA]</scope>
    <source>
        <strain evidence="2">DSM 10507 / JCM 14656 / S5a33</strain>
    </source>
</reference>
<dbReference type="eggNOG" id="ENOG502Z88Q">
    <property type="taxonomic scope" value="Bacteria"/>
</dbReference>
<evidence type="ECO:0000313" key="1">
    <source>
        <dbReference type="EMBL" id="EEG49330.1"/>
    </source>
</evidence>
<protein>
    <recommendedName>
        <fullName evidence="3">Phage portal protein, putative, A118 family</fullName>
    </recommendedName>
</protein>
<comment type="caution">
    <text evidence="1">The sequence shown here is derived from an EMBL/GenBank/DDBJ whole genome shotgun (WGS) entry which is preliminary data.</text>
</comment>
<sequence length="484" mass="55547">MKKVGLITWIKAVWNRLFRKEIEERFQADIQLSSVMESAINKYYNITAGKSPWLDPDDDIESINFAGYINDVTAGLVTLDLGIDISGGERAEYLQKQADYVLAVITDKVSEALGNCGIMFKPNGNDVDYIEPGNFAPTETDSNGNILGCVFQSQIDRGDWRYTRLEWHRFENTTLEDDTEGKVYRITNYAYKARAGRMATNQLSIGDPCKLTEVREWANIEPDISLLNVEMPLFAYFKNPAPNRIDRTSPLGVPVWHNALKELKDLDIAWSRKSGETEDSKHMTFLPQSAIRYAEQHNIKLPRFLKGVEMGVGVEKDNMVHEHVSTLLTEQRIKDINSILSMISTKCGFSQGMFALDEKTGMMTATQVEADDQETIRTIKNIRDALQDTITQLLYGCNVMADLYINTPPELWETLKEGMSFSFGDITYNYQEDMANWWKYRIQGDVPPWMYYVKFEKMSEEEAKKMIEEAQPKEDTLFNKFKEE</sequence>